<accession>A0A0D0C7U1</accession>
<evidence type="ECO:0000256" key="1">
    <source>
        <dbReference type="ARBA" id="ARBA00004434"/>
    </source>
</evidence>
<keyword evidence="12" id="KW-0472">Membrane</keyword>
<dbReference type="Pfam" id="PF03031">
    <property type="entry name" value="NIF"/>
    <property type="match status" value="1"/>
</dbReference>
<evidence type="ECO:0000313" key="17">
    <source>
        <dbReference type="EMBL" id="KIK50863.1"/>
    </source>
</evidence>
<dbReference type="Gene3D" id="3.40.50.1000">
    <property type="entry name" value="HAD superfamily/HAD-like"/>
    <property type="match status" value="1"/>
</dbReference>
<comment type="function">
    <text evidence="14">Essential component of the TIM23 complex, a complex that mediates the translocation of transit peptide-containing proteins across the mitochondrial inner membrane.</text>
</comment>
<organism evidence="17 18">
    <name type="scientific">Collybiopsis luxurians FD-317 M1</name>
    <dbReference type="NCBI Taxonomy" id="944289"/>
    <lineage>
        <taxon>Eukaryota</taxon>
        <taxon>Fungi</taxon>
        <taxon>Dikarya</taxon>
        <taxon>Basidiomycota</taxon>
        <taxon>Agaricomycotina</taxon>
        <taxon>Agaricomycetes</taxon>
        <taxon>Agaricomycetidae</taxon>
        <taxon>Agaricales</taxon>
        <taxon>Marasmiineae</taxon>
        <taxon>Omphalotaceae</taxon>
        <taxon>Collybiopsis</taxon>
        <taxon>Collybiopsis luxurians</taxon>
    </lineage>
</organism>
<keyword evidence="18" id="KW-1185">Reference proteome</keyword>
<evidence type="ECO:0000256" key="14">
    <source>
        <dbReference type="RuleBase" id="RU365079"/>
    </source>
</evidence>
<dbReference type="Proteomes" id="UP000053593">
    <property type="component" value="Unassembled WGS sequence"/>
</dbReference>
<evidence type="ECO:0000256" key="9">
    <source>
        <dbReference type="ARBA" id="ARBA00022989"/>
    </source>
</evidence>
<proteinExistence type="inferred from homology"/>
<evidence type="ECO:0000256" key="11">
    <source>
        <dbReference type="ARBA" id="ARBA00023128"/>
    </source>
</evidence>
<evidence type="ECO:0000256" key="2">
    <source>
        <dbReference type="ARBA" id="ARBA00006344"/>
    </source>
</evidence>
<dbReference type="GO" id="GO:0015031">
    <property type="term" value="P:protein transport"/>
    <property type="evidence" value="ECO:0007669"/>
    <property type="project" value="UniProtKB-KW"/>
</dbReference>
<name>A0A0D0C7U1_9AGAR</name>
<dbReference type="PANTHER" id="PTHR12210">
    <property type="entry name" value="DULLARD PROTEIN PHOSPHATASE"/>
    <property type="match status" value="1"/>
</dbReference>
<evidence type="ECO:0000256" key="4">
    <source>
        <dbReference type="ARBA" id="ARBA00022448"/>
    </source>
</evidence>
<keyword evidence="5" id="KW-0812">Transmembrane</keyword>
<evidence type="ECO:0000259" key="16">
    <source>
        <dbReference type="PROSITE" id="PS50969"/>
    </source>
</evidence>
<evidence type="ECO:0000256" key="5">
    <source>
        <dbReference type="ARBA" id="ARBA00022692"/>
    </source>
</evidence>
<feature type="compositionally biased region" description="Pro residues" evidence="15">
    <location>
        <begin position="36"/>
        <end position="46"/>
    </location>
</feature>
<comment type="subunit">
    <text evidence="13">Component of the TIM23 complex, at least composed of TIM23, TIM17 and TIM50. Interacts with preproteins in transit.</text>
</comment>
<comment type="subcellular location">
    <subcellularLocation>
        <location evidence="1 14">Mitochondrion inner membrane</location>
        <topology evidence="1 14">Single-pass membrane protein</topology>
    </subcellularLocation>
</comment>
<dbReference type="PROSITE" id="PS50969">
    <property type="entry name" value="FCP1"/>
    <property type="match status" value="1"/>
</dbReference>
<evidence type="ECO:0000256" key="10">
    <source>
        <dbReference type="ARBA" id="ARBA00023010"/>
    </source>
</evidence>
<evidence type="ECO:0000256" key="15">
    <source>
        <dbReference type="SAM" id="MobiDB-lite"/>
    </source>
</evidence>
<evidence type="ECO:0000256" key="3">
    <source>
        <dbReference type="ARBA" id="ARBA00020799"/>
    </source>
</evidence>
<evidence type="ECO:0000256" key="13">
    <source>
        <dbReference type="ARBA" id="ARBA00065975"/>
    </source>
</evidence>
<keyword evidence="8 14" id="KW-0809">Transit peptide</keyword>
<dbReference type="AlphaFoldDB" id="A0A0D0C7U1"/>
<dbReference type="SMART" id="SM00577">
    <property type="entry name" value="CPDc"/>
    <property type="match status" value="1"/>
</dbReference>
<feature type="region of interest" description="Disordered" evidence="15">
    <location>
        <begin position="17"/>
        <end position="102"/>
    </location>
</feature>
<dbReference type="HOGENOM" id="CLU_023309_1_0_1"/>
<gene>
    <name evidence="17" type="ORF">GYMLUDRAFT_234442</name>
</gene>
<dbReference type="InterPro" id="IPR050365">
    <property type="entry name" value="TIM50"/>
</dbReference>
<evidence type="ECO:0000256" key="6">
    <source>
        <dbReference type="ARBA" id="ARBA00022792"/>
    </source>
</evidence>
<dbReference type="SUPFAM" id="SSF56784">
    <property type="entry name" value="HAD-like"/>
    <property type="match status" value="1"/>
</dbReference>
<reference evidence="17 18" key="1">
    <citation type="submission" date="2014-04" db="EMBL/GenBank/DDBJ databases">
        <title>Evolutionary Origins and Diversification of the Mycorrhizal Mutualists.</title>
        <authorList>
            <consortium name="DOE Joint Genome Institute"/>
            <consortium name="Mycorrhizal Genomics Consortium"/>
            <person name="Kohler A."/>
            <person name="Kuo A."/>
            <person name="Nagy L.G."/>
            <person name="Floudas D."/>
            <person name="Copeland A."/>
            <person name="Barry K.W."/>
            <person name="Cichocki N."/>
            <person name="Veneault-Fourrey C."/>
            <person name="LaButti K."/>
            <person name="Lindquist E.A."/>
            <person name="Lipzen A."/>
            <person name="Lundell T."/>
            <person name="Morin E."/>
            <person name="Murat C."/>
            <person name="Riley R."/>
            <person name="Ohm R."/>
            <person name="Sun H."/>
            <person name="Tunlid A."/>
            <person name="Henrissat B."/>
            <person name="Grigoriev I.V."/>
            <person name="Hibbett D.S."/>
            <person name="Martin F."/>
        </authorList>
    </citation>
    <scope>NUCLEOTIDE SEQUENCE [LARGE SCALE GENOMIC DNA]</scope>
    <source>
        <strain evidence="17 18">FD-317 M1</strain>
    </source>
</reference>
<feature type="domain" description="FCP1 homology" evidence="16">
    <location>
        <begin position="184"/>
        <end position="328"/>
    </location>
</feature>
<comment type="similarity">
    <text evidence="2 14">Belongs to the TIM50 family.</text>
</comment>
<protein>
    <recommendedName>
        <fullName evidence="3 14">Mitochondrial import inner membrane translocase subunit TIM50</fullName>
    </recommendedName>
</protein>
<evidence type="ECO:0000256" key="8">
    <source>
        <dbReference type="ARBA" id="ARBA00022946"/>
    </source>
</evidence>
<keyword evidence="9" id="KW-1133">Transmembrane helix</keyword>
<keyword evidence="4 14" id="KW-0813">Transport</keyword>
<dbReference type="OrthoDB" id="287041at2759"/>
<dbReference type="InterPro" id="IPR023214">
    <property type="entry name" value="HAD_sf"/>
</dbReference>
<evidence type="ECO:0000313" key="18">
    <source>
        <dbReference type="Proteomes" id="UP000053593"/>
    </source>
</evidence>
<dbReference type="GO" id="GO:0005744">
    <property type="term" value="C:TIM23 mitochondrial import inner membrane translocase complex"/>
    <property type="evidence" value="ECO:0007669"/>
    <property type="project" value="UniProtKB-UniRule"/>
</dbReference>
<dbReference type="InterPro" id="IPR004274">
    <property type="entry name" value="FCP1_dom"/>
</dbReference>
<keyword evidence="6" id="KW-0999">Mitochondrion inner membrane</keyword>
<dbReference type="CDD" id="cd07521">
    <property type="entry name" value="HAD_FCP1-like"/>
    <property type="match status" value="1"/>
</dbReference>
<keyword evidence="11 14" id="KW-0496">Mitochondrion</keyword>
<dbReference type="EMBL" id="KN834882">
    <property type="protein sequence ID" value="KIK50863.1"/>
    <property type="molecule type" value="Genomic_DNA"/>
</dbReference>
<keyword evidence="7 14" id="KW-0653">Protein transport</keyword>
<keyword evidence="10 14" id="KW-0811">Translocation</keyword>
<evidence type="ECO:0000256" key="12">
    <source>
        <dbReference type="ARBA" id="ARBA00023136"/>
    </source>
</evidence>
<dbReference type="InterPro" id="IPR036412">
    <property type="entry name" value="HAD-like_sf"/>
</dbReference>
<dbReference type="FunFam" id="3.40.50.1000:FF:000019">
    <property type="entry name" value="Mitochondrial import inner membrane translocase subunit TIM50"/>
    <property type="match status" value="1"/>
</dbReference>
<evidence type="ECO:0000256" key="7">
    <source>
        <dbReference type="ARBA" id="ARBA00022927"/>
    </source>
</evidence>
<sequence>MFSAVFRTVSRRAIVQSTRCMAKKSPSKPPGSVEDVPPPPPPPPPTENAKTNTEPIEPSPLQESKEPLLTRSSVPSLDFSPPDPAEQGRTGASGRDNLSSADRRRRAYARVALGLFTLGIGANVVFMGREREPEELKEKKMTLENAPAGRWERTKTRYQEMFNYFSEPVTTELLPPRAPPHPQAPPKQYTLLISLDDLLVTSTWDRQHGWRTAKRPGVDYFLAYISQFYELVVFTTQYSYTALPILDQLDRYNFYIEHRLFREHTRSINGEAVKDLSYLNRDLSKVILLDTNPAHVVTHPENAVIIPKWKGDPKDNGLVAVIPFLESIAIYKPPDVRPILSAYHGKDVPTEYAKLEAEGKRKHIENWMQNKGSRSNSFGSFFGVSSRSTQNAPPTYLEQKRKEAQQQYLDEQAQIAKNKDYLESLLKHEQAVMAAQAPSNIWEAIEAVRGNPKAVDEELLERLGKGGVERVPPLPPPPPGMVVNPLVVPGQPGQGQEGKKA</sequence>